<dbReference type="Pfam" id="PF02909">
    <property type="entry name" value="TetR_C_1"/>
    <property type="match status" value="1"/>
</dbReference>
<dbReference type="GO" id="GO:0045892">
    <property type="term" value="P:negative regulation of DNA-templated transcription"/>
    <property type="evidence" value="ECO:0007669"/>
    <property type="project" value="InterPro"/>
</dbReference>
<evidence type="ECO:0000313" key="8">
    <source>
        <dbReference type="Proteomes" id="UP001165136"/>
    </source>
</evidence>
<comment type="caution">
    <text evidence="7">The sequence shown here is derived from an EMBL/GenBank/DDBJ whole genome shotgun (WGS) entry which is preliminary data.</text>
</comment>
<dbReference type="SUPFAM" id="SSF48498">
    <property type="entry name" value="Tetracyclin repressor-like, C-terminal domain"/>
    <property type="match status" value="1"/>
</dbReference>
<keyword evidence="2" id="KW-0805">Transcription regulation</keyword>
<dbReference type="GO" id="GO:0046677">
    <property type="term" value="P:response to antibiotic"/>
    <property type="evidence" value="ECO:0007669"/>
    <property type="project" value="InterPro"/>
</dbReference>
<evidence type="ECO:0000256" key="4">
    <source>
        <dbReference type="ARBA" id="ARBA00023163"/>
    </source>
</evidence>
<dbReference type="Gene3D" id="1.10.10.60">
    <property type="entry name" value="Homeodomain-like"/>
    <property type="match status" value="1"/>
</dbReference>
<proteinExistence type="predicted"/>
<evidence type="ECO:0000256" key="5">
    <source>
        <dbReference type="PROSITE-ProRule" id="PRU00335"/>
    </source>
</evidence>
<feature type="DNA-binding region" description="H-T-H motif" evidence="5">
    <location>
        <begin position="18"/>
        <end position="37"/>
    </location>
</feature>
<feature type="domain" description="HTH tetR-type" evidence="6">
    <location>
        <begin position="1"/>
        <end position="55"/>
    </location>
</feature>
<dbReference type="EMBL" id="BSTI01000014">
    <property type="protein sequence ID" value="GLY69085.1"/>
    <property type="molecule type" value="Genomic_DNA"/>
</dbReference>
<keyword evidence="1" id="KW-0678">Repressor</keyword>
<accession>A0A9W6R7X4</accession>
<dbReference type="InterPro" id="IPR003012">
    <property type="entry name" value="Tet_transcr_reg_TetR"/>
</dbReference>
<dbReference type="Gene3D" id="1.10.357.10">
    <property type="entry name" value="Tetracycline Repressor, domain 2"/>
    <property type="match status" value="1"/>
</dbReference>
<sequence length="199" mass="21447">MVQAALDQVNEGGLESLTMRRLTERLDTHLPTIYRLFADKDALLDEMAETILARALASQDTADSDWTSRVKGLASGLRSALLAQRDGARIVGGNYAAKRNNLSFIDSLVGCMQDSGLPGESAMWAASSVFCFVLGETLEQQGADGSEADILAGAVSAGGYRHLAAGPAWRLFDFDARFNFGLELFVEGVRRYLSGPVRP</sequence>
<dbReference type="Pfam" id="PF00440">
    <property type="entry name" value="TetR_N"/>
    <property type="match status" value="1"/>
</dbReference>
<dbReference type="AlphaFoldDB" id="A0A9W6R7X4"/>
<dbReference type="GO" id="GO:0003677">
    <property type="term" value="F:DNA binding"/>
    <property type="evidence" value="ECO:0007669"/>
    <property type="project" value="UniProtKB-UniRule"/>
</dbReference>
<protein>
    <submittedName>
        <fullName evidence="7">Transcriptional regulator, TetR family protein</fullName>
    </submittedName>
</protein>
<evidence type="ECO:0000259" key="6">
    <source>
        <dbReference type="PROSITE" id="PS50977"/>
    </source>
</evidence>
<dbReference type="PROSITE" id="PS50977">
    <property type="entry name" value="HTH_TETR_2"/>
    <property type="match status" value="1"/>
</dbReference>
<dbReference type="PRINTS" id="PR00400">
    <property type="entry name" value="TETREPRESSOR"/>
</dbReference>
<dbReference type="InterPro" id="IPR004111">
    <property type="entry name" value="Repressor_TetR_C"/>
</dbReference>
<evidence type="ECO:0000313" key="7">
    <source>
        <dbReference type="EMBL" id="GLY69085.1"/>
    </source>
</evidence>
<evidence type="ECO:0000256" key="3">
    <source>
        <dbReference type="ARBA" id="ARBA00023125"/>
    </source>
</evidence>
<evidence type="ECO:0000256" key="1">
    <source>
        <dbReference type="ARBA" id="ARBA00022491"/>
    </source>
</evidence>
<dbReference type="SUPFAM" id="SSF46689">
    <property type="entry name" value="Homeodomain-like"/>
    <property type="match status" value="1"/>
</dbReference>
<reference evidence="7" key="1">
    <citation type="submission" date="2023-03" db="EMBL/GenBank/DDBJ databases">
        <title>Amycolatopsis taiwanensis NBRC 103393.</title>
        <authorList>
            <person name="Ichikawa N."/>
            <person name="Sato H."/>
            <person name="Tonouchi N."/>
        </authorList>
    </citation>
    <scope>NUCLEOTIDE SEQUENCE</scope>
    <source>
        <strain evidence="7">NBRC 103393</strain>
    </source>
</reference>
<dbReference type="InterPro" id="IPR036271">
    <property type="entry name" value="Tet_transcr_reg_TetR-rel_C_sf"/>
</dbReference>
<dbReference type="InterPro" id="IPR001647">
    <property type="entry name" value="HTH_TetR"/>
</dbReference>
<keyword evidence="8" id="KW-1185">Reference proteome</keyword>
<evidence type="ECO:0000256" key="2">
    <source>
        <dbReference type="ARBA" id="ARBA00023015"/>
    </source>
</evidence>
<organism evidence="7 8">
    <name type="scientific">Amycolatopsis taiwanensis</name>
    <dbReference type="NCBI Taxonomy" id="342230"/>
    <lineage>
        <taxon>Bacteria</taxon>
        <taxon>Bacillati</taxon>
        <taxon>Actinomycetota</taxon>
        <taxon>Actinomycetes</taxon>
        <taxon>Pseudonocardiales</taxon>
        <taxon>Pseudonocardiaceae</taxon>
        <taxon>Amycolatopsis</taxon>
    </lineage>
</organism>
<dbReference type="InterPro" id="IPR009057">
    <property type="entry name" value="Homeodomain-like_sf"/>
</dbReference>
<gene>
    <name evidence="7" type="ORF">Atai01_57040</name>
</gene>
<dbReference type="Proteomes" id="UP001165136">
    <property type="component" value="Unassembled WGS sequence"/>
</dbReference>
<keyword evidence="3 5" id="KW-0238">DNA-binding</keyword>
<name>A0A9W6R7X4_9PSEU</name>
<keyword evidence="4" id="KW-0804">Transcription</keyword>